<dbReference type="Pfam" id="PF02966">
    <property type="entry name" value="DIM1"/>
    <property type="match status" value="1"/>
</dbReference>
<evidence type="ECO:0000256" key="10">
    <source>
        <dbReference type="ARBA" id="ARBA00023242"/>
    </source>
</evidence>
<dbReference type="Pfam" id="PF02902">
    <property type="entry name" value="Peptidase_C48"/>
    <property type="match status" value="1"/>
</dbReference>
<dbReference type="GO" id="GO:0005737">
    <property type="term" value="C:cytoplasm"/>
    <property type="evidence" value="ECO:0007669"/>
    <property type="project" value="TreeGrafter"/>
</dbReference>
<evidence type="ECO:0000259" key="16">
    <source>
        <dbReference type="PROSITE" id="PS50600"/>
    </source>
</evidence>
<dbReference type="PROSITE" id="PS50600">
    <property type="entry name" value="ULP_PROTEASE"/>
    <property type="match status" value="1"/>
</dbReference>
<dbReference type="CDD" id="cd02986">
    <property type="entry name" value="DLP"/>
    <property type="match status" value="1"/>
</dbReference>
<dbReference type="GO" id="GO:0046540">
    <property type="term" value="C:U4/U6 x U5 tri-snRNP complex"/>
    <property type="evidence" value="ECO:0007669"/>
    <property type="project" value="InterPro"/>
</dbReference>
<dbReference type="PANTHER" id="PTHR46896:SF2">
    <property type="entry name" value="SENTRIN-SPECIFIC PROTEASE 7"/>
    <property type="match status" value="1"/>
</dbReference>
<feature type="compositionally biased region" description="Polar residues" evidence="15">
    <location>
        <begin position="532"/>
        <end position="544"/>
    </location>
</feature>
<feature type="region of interest" description="Disordered" evidence="15">
    <location>
        <begin position="203"/>
        <end position="238"/>
    </location>
</feature>
<evidence type="ECO:0000256" key="15">
    <source>
        <dbReference type="SAM" id="MobiDB-lite"/>
    </source>
</evidence>
<evidence type="ECO:0000256" key="3">
    <source>
        <dbReference type="ARBA" id="ARBA00008241"/>
    </source>
</evidence>
<comment type="function">
    <text evidence="12">Essential role in pre-mRNA splicing. Required in cell cycle progression for S/G(2) transition.</text>
</comment>
<sequence>MSFLLPQLKSKKEVDEVIKTVAEKVLVLRFGRDEDYVCLQLDNILAKTSHDLSKMAAIYLVNVSKVPVYTQYFDISYIPSTVFFFNGQHIKVDYGSPDHTKFVGSFKTKQDFIDLIEVIYRGAMRGKLIAVPLPEVGAKCYARQRNNLPVAIRINKGESSWRDSVASSDQVRGKRNIDRLIDRNYSCFRVSFPWNKNRGPSFGRNATTMEGSGKSSSYPQNYRIPKKRSNTQPDDDHIQSPLSKLELIHQWQHSFQGWATGSKKKRFQSNWKRKSIGDEGSVLGQPKVILTNVLKTELGRKYIKTQFITDANLSHAIKLQSNQQTSSSVDTLEIWHILNPLHQSPFLSESRQPKVILTNILRTKTGRKYMQKQLLTDAKLSDANKLQSDEQPSLSISSLKSCQTISSQQSCILPKRYESYSKRSHEKKQSKDTELNSALQTLRKCDVLLEDCSINNKSEHKTEKKQEDFKNLSPLRKSSCQNNESRKRRGVFRSHWNEASPKKSLLKEHKTESVQSPDDPDSISSSVKEEVNTTSPLKNPLNKSEMNKGTAESSEPIVLSSDEEDLSELQDPETYFQTEKGHEMENNDKEQKNVLHLSEDPSQSETKSKTKQVSADPLVLHSSADHSTISEHMPLALDIKFERLYFGKYKGAAAGCARFTISCFTIPFEVAVNKKIVLSIDSMHLKRFGLWTNKDSSDFGNSAIIFLWLSLDYMEQVENQLGRIILNKQVKGSKFIFIQLSQMLTEKEQQAIEEMSCEENSFMHYCYETFQKHLERNRTSVSAEQPLEECKSNLIKPNYTLLQKQHNGQHSFSISSGKGNEWKELQEIGPMKNLIVYPPSPAKGGLGVTKEDLECLEYGEFLNDVIIDFYLKYLQLEKAPKELADRSHIFSSFFYKCLTRTEKNSEENPKLSIAQRRHRRVKRWTRYINIFNKDYIFVPVNEESHWYIAVICFPWLEKVIYNDCESQHLPQSDFQQFPNQSESDNGTIRKESVLVLSDIWYDTEERDIKSNLHHEDIQPGTITSEFSSKVSKKFSDTLKIKKICKRPCILILDSLKASSVQNTVQVLREYLEAEWEAKRKTCREFSKSTMIDFCPRVPKQNNNSDCGIYLLQYVETFFQNPIVNFELPVHLEQWFPPHLVRRKREQIRDLILQLHFQQQSGSKS</sequence>
<dbReference type="SMART" id="SM01410">
    <property type="entry name" value="DIM1"/>
    <property type="match status" value="1"/>
</dbReference>
<gene>
    <name evidence="17" type="ORF">NXF25_010638</name>
</gene>
<dbReference type="InterPro" id="IPR038765">
    <property type="entry name" value="Papain-like_cys_pep_sf"/>
</dbReference>
<evidence type="ECO:0000256" key="1">
    <source>
        <dbReference type="ARBA" id="ARBA00004123"/>
    </source>
</evidence>
<dbReference type="PANTHER" id="PTHR46896">
    <property type="entry name" value="SENTRIN-SPECIFIC PROTEASE"/>
    <property type="match status" value="1"/>
</dbReference>
<keyword evidence="7" id="KW-0833">Ubl conjugation pathway</keyword>
<evidence type="ECO:0000256" key="5">
    <source>
        <dbReference type="ARBA" id="ARBA00022664"/>
    </source>
</evidence>
<dbReference type="InterPro" id="IPR051947">
    <property type="entry name" value="Sentrin-specific_protease"/>
</dbReference>
<feature type="region of interest" description="Disordered" evidence="15">
    <location>
        <begin position="595"/>
        <end position="615"/>
    </location>
</feature>
<keyword evidence="5" id="KW-0507">mRNA processing</keyword>
<accession>A0AAW1BLP7</accession>
<evidence type="ECO:0000256" key="12">
    <source>
        <dbReference type="ARBA" id="ARBA00060348"/>
    </source>
</evidence>
<evidence type="ECO:0000313" key="18">
    <source>
        <dbReference type="Proteomes" id="UP001474421"/>
    </source>
</evidence>
<keyword evidence="6 17" id="KW-0645">Protease</keyword>
<feature type="compositionally biased region" description="Basic and acidic residues" evidence="15">
    <location>
        <begin position="458"/>
        <end position="470"/>
    </location>
</feature>
<feature type="compositionally biased region" description="Acidic residues" evidence="15">
    <location>
        <begin position="561"/>
        <end position="570"/>
    </location>
</feature>
<dbReference type="Proteomes" id="UP001474421">
    <property type="component" value="Unassembled WGS sequence"/>
</dbReference>
<comment type="similarity">
    <text evidence="3">Belongs to the DIM1 family.</text>
</comment>
<evidence type="ECO:0000256" key="6">
    <source>
        <dbReference type="ARBA" id="ARBA00022670"/>
    </source>
</evidence>
<dbReference type="InterPro" id="IPR003653">
    <property type="entry name" value="Peptidase_C48_C"/>
</dbReference>
<feature type="compositionally biased region" description="Polar residues" evidence="15">
    <location>
        <begin position="204"/>
        <end position="220"/>
    </location>
</feature>
<dbReference type="EMBL" id="JAOTOJ010000004">
    <property type="protein sequence ID" value="KAK9402282.1"/>
    <property type="molecule type" value="Genomic_DNA"/>
</dbReference>
<dbReference type="GO" id="GO:0006508">
    <property type="term" value="P:proteolysis"/>
    <property type="evidence" value="ECO:0007669"/>
    <property type="project" value="UniProtKB-KW"/>
</dbReference>
<dbReference type="Gene3D" id="3.40.395.10">
    <property type="entry name" value="Adenoviral Proteinase, Chain A"/>
    <property type="match status" value="1"/>
</dbReference>
<keyword evidence="18" id="KW-1185">Reference proteome</keyword>
<dbReference type="GO" id="GO:0070139">
    <property type="term" value="F:SUMO-specific endopeptidase activity"/>
    <property type="evidence" value="ECO:0007669"/>
    <property type="project" value="TreeGrafter"/>
</dbReference>
<dbReference type="Gene3D" id="3.40.30.10">
    <property type="entry name" value="Glutaredoxin"/>
    <property type="match status" value="1"/>
</dbReference>
<keyword evidence="4" id="KW-0597">Phosphoprotein</keyword>
<evidence type="ECO:0000256" key="4">
    <source>
        <dbReference type="ARBA" id="ARBA00022553"/>
    </source>
</evidence>
<dbReference type="SUPFAM" id="SSF52833">
    <property type="entry name" value="Thioredoxin-like"/>
    <property type="match status" value="1"/>
</dbReference>
<reference evidence="17 18" key="1">
    <citation type="journal article" date="2024" name="Proc. Natl. Acad. Sci. U.S.A.">
        <title>The genetic regulatory architecture and epigenomic basis for age-related changes in rattlesnake venom.</title>
        <authorList>
            <person name="Hogan M.P."/>
            <person name="Holding M.L."/>
            <person name="Nystrom G.S."/>
            <person name="Colston T.J."/>
            <person name="Bartlett D.A."/>
            <person name="Mason A.J."/>
            <person name="Ellsworth S.A."/>
            <person name="Rautsaw R.M."/>
            <person name="Lawrence K.C."/>
            <person name="Strickland J.L."/>
            <person name="He B."/>
            <person name="Fraser P."/>
            <person name="Margres M.J."/>
            <person name="Gilbert D.M."/>
            <person name="Gibbs H.L."/>
            <person name="Parkinson C.L."/>
            <person name="Rokyta D.R."/>
        </authorList>
    </citation>
    <scope>NUCLEOTIDE SEQUENCE [LARGE SCALE GENOMIC DNA]</scope>
    <source>
        <strain evidence="17">DRR0105</strain>
    </source>
</reference>
<evidence type="ECO:0000256" key="11">
    <source>
        <dbReference type="ARBA" id="ARBA00023306"/>
    </source>
</evidence>
<organism evidence="17 18">
    <name type="scientific">Crotalus adamanteus</name>
    <name type="common">Eastern diamondback rattlesnake</name>
    <dbReference type="NCBI Taxonomy" id="8729"/>
    <lineage>
        <taxon>Eukaryota</taxon>
        <taxon>Metazoa</taxon>
        <taxon>Chordata</taxon>
        <taxon>Craniata</taxon>
        <taxon>Vertebrata</taxon>
        <taxon>Euteleostomi</taxon>
        <taxon>Lepidosauria</taxon>
        <taxon>Squamata</taxon>
        <taxon>Bifurcata</taxon>
        <taxon>Unidentata</taxon>
        <taxon>Episquamata</taxon>
        <taxon>Toxicofera</taxon>
        <taxon>Serpentes</taxon>
        <taxon>Colubroidea</taxon>
        <taxon>Viperidae</taxon>
        <taxon>Crotalinae</taxon>
        <taxon>Crotalus</taxon>
    </lineage>
</organism>
<evidence type="ECO:0000256" key="14">
    <source>
        <dbReference type="ARBA" id="ARBA00074495"/>
    </source>
</evidence>
<dbReference type="SUPFAM" id="SSF54001">
    <property type="entry name" value="Cysteine proteinases"/>
    <property type="match status" value="1"/>
</dbReference>
<comment type="caution">
    <text evidence="17">The sequence shown here is derived from an EMBL/GenBank/DDBJ whole genome shotgun (WGS) entry which is preliminary data.</text>
</comment>
<evidence type="ECO:0000313" key="17">
    <source>
        <dbReference type="EMBL" id="KAK9402282.1"/>
    </source>
</evidence>
<dbReference type="AlphaFoldDB" id="A0AAW1BLP7"/>
<evidence type="ECO:0000256" key="13">
    <source>
        <dbReference type="ARBA" id="ARBA00063722"/>
    </source>
</evidence>
<proteinExistence type="inferred from homology"/>
<dbReference type="FunFam" id="3.40.30.10:FF:000059">
    <property type="entry name" value="Thioredoxin-like protein"/>
    <property type="match status" value="1"/>
</dbReference>
<keyword evidence="11" id="KW-0131">Cell cycle</keyword>
<protein>
    <recommendedName>
        <fullName evidence="14">Thioredoxin-like protein 4B</fullName>
    </recommendedName>
</protein>
<keyword evidence="10" id="KW-0539">Nucleus</keyword>
<keyword evidence="9" id="KW-0508">mRNA splicing</keyword>
<keyword evidence="8" id="KW-0378">Hydrolase</keyword>
<comment type="similarity">
    <text evidence="2">Belongs to the peptidase C48 family.</text>
</comment>
<evidence type="ECO:0000256" key="2">
    <source>
        <dbReference type="ARBA" id="ARBA00005234"/>
    </source>
</evidence>
<name>A0AAW1BLP7_CROAD</name>
<evidence type="ECO:0000256" key="9">
    <source>
        <dbReference type="ARBA" id="ARBA00023187"/>
    </source>
</evidence>
<dbReference type="InterPro" id="IPR036249">
    <property type="entry name" value="Thioredoxin-like_sf"/>
</dbReference>
<dbReference type="GO" id="GO:0016926">
    <property type="term" value="P:protein desumoylation"/>
    <property type="evidence" value="ECO:0007669"/>
    <property type="project" value="TreeGrafter"/>
</dbReference>
<dbReference type="InterPro" id="IPR004123">
    <property type="entry name" value="Dim1"/>
</dbReference>
<dbReference type="GO" id="GO:0000398">
    <property type="term" value="P:mRNA splicing, via spliceosome"/>
    <property type="evidence" value="ECO:0007669"/>
    <property type="project" value="InterPro"/>
</dbReference>
<comment type="subcellular location">
    <subcellularLocation>
        <location evidence="1">Nucleus</location>
    </subcellularLocation>
</comment>
<feature type="region of interest" description="Disordered" evidence="15">
    <location>
        <begin position="458"/>
        <end position="570"/>
    </location>
</feature>
<evidence type="ECO:0000256" key="8">
    <source>
        <dbReference type="ARBA" id="ARBA00022801"/>
    </source>
</evidence>
<evidence type="ECO:0000256" key="7">
    <source>
        <dbReference type="ARBA" id="ARBA00022786"/>
    </source>
</evidence>
<comment type="subunit">
    <text evidence="13">Homodimer. Interacts with the U5-102 kDa protein subunit of the spliceosome.</text>
</comment>
<feature type="domain" description="Ubiquitin-like protease family profile" evidence="16">
    <location>
        <begin position="846"/>
        <end position="1117"/>
    </location>
</feature>